<evidence type="ECO:0000256" key="3">
    <source>
        <dbReference type="ARBA" id="ARBA00011189"/>
    </source>
</evidence>
<dbReference type="InterPro" id="IPR028215">
    <property type="entry name" value="Refilin"/>
</dbReference>
<comment type="subcellular location">
    <subcellularLocation>
        <location evidence="1">Cytoplasm</location>
        <location evidence="1">Cytoskeleton</location>
    </subcellularLocation>
</comment>
<evidence type="ECO:0000256" key="5">
    <source>
        <dbReference type="ARBA" id="ARBA00023212"/>
    </source>
</evidence>
<evidence type="ECO:0000313" key="7">
    <source>
        <dbReference type="Proteomes" id="UP001634394"/>
    </source>
</evidence>
<evidence type="ECO:0000256" key="2">
    <source>
        <dbReference type="ARBA" id="ARBA00009886"/>
    </source>
</evidence>
<name>A0ABD3V5E8_SINWO</name>
<proteinExistence type="inferred from homology"/>
<dbReference type="EMBL" id="JBJQND010000013">
    <property type="protein sequence ID" value="KAL3856680.1"/>
    <property type="molecule type" value="Genomic_DNA"/>
</dbReference>
<sequence>MMLPVKVCETVALLPVPNYEEKYNVSFLDFSSMKRYNERVIFEPCLVPVKYRDTIVCYKDSTRKRYVSHTLYEPKVKPKHFLDTTVILPKRPIKTFLSCVDYHVDECRKWFKTSLEFRAKTYTTHKIQENGETGLNGVVWTDGLTNSDSDDSSLHKNIDNGPGASQVFLPRFYKDRDVSEPVPTIHLNGMIHNGF</sequence>
<keyword evidence="5" id="KW-0206">Cytoskeleton</keyword>
<dbReference type="Pfam" id="PF15068">
    <property type="entry name" value="FAM101"/>
    <property type="match status" value="1"/>
</dbReference>
<comment type="similarity">
    <text evidence="2">Belongs to the Refilin family.</text>
</comment>
<dbReference type="PANTHER" id="PTHR31848">
    <property type="match status" value="1"/>
</dbReference>
<keyword evidence="7" id="KW-1185">Reference proteome</keyword>
<dbReference type="GO" id="GO:0005856">
    <property type="term" value="C:cytoskeleton"/>
    <property type="evidence" value="ECO:0007669"/>
    <property type="project" value="UniProtKB-SubCell"/>
</dbReference>
<gene>
    <name evidence="6" type="ORF">ACJMK2_011407</name>
</gene>
<dbReference type="Proteomes" id="UP001634394">
    <property type="component" value="Unassembled WGS sequence"/>
</dbReference>
<comment type="subunit">
    <text evidence="3">Interacts with FLNA and FLNB.</text>
</comment>
<keyword evidence="4" id="KW-0963">Cytoplasm</keyword>
<organism evidence="6 7">
    <name type="scientific">Sinanodonta woodiana</name>
    <name type="common">Chinese pond mussel</name>
    <name type="synonym">Anodonta woodiana</name>
    <dbReference type="NCBI Taxonomy" id="1069815"/>
    <lineage>
        <taxon>Eukaryota</taxon>
        <taxon>Metazoa</taxon>
        <taxon>Spiralia</taxon>
        <taxon>Lophotrochozoa</taxon>
        <taxon>Mollusca</taxon>
        <taxon>Bivalvia</taxon>
        <taxon>Autobranchia</taxon>
        <taxon>Heteroconchia</taxon>
        <taxon>Palaeoheterodonta</taxon>
        <taxon>Unionida</taxon>
        <taxon>Unionoidea</taxon>
        <taxon>Unionidae</taxon>
        <taxon>Unioninae</taxon>
        <taxon>Sinanodonta</taxon>
    </lineage>
</organism>
<reference evidence="6 7" key="1">
    <citation type="submission" date="2024-11" db="EMBL/GenBank/DDBJ databases">
        <title>Chromosome-level genome assembly of the freshwater bivalve Anodonta woodiana.</title>
        <authorList>
            <person name="Chen X."/>
        </authorList>
    </citation>
    <scope>NUCLEOTIDE SEQUENCE [LARGE SCALE GENOMIC DNA]</scope>
    <source>
        <strain evidence="6">MN2024</strain>
        <tissue evidence="6">Gills</tissue>
    </source>
</reference>
<dbReference type="PANTHER" id="PTHR31848:SF1">
    <property type="match status" value="1"/>
</dbReference>
<protein>
    <submittedName>
        <fullName evidence="6">Uncharacterized protein</fullName>
    </submittedName>
</protein>
<evidence type="ECO:0000256" key="4">
    <source>
        <dbReference type="ARBA" id="ARBA00022490"/>
    </source>
</evidence>
<accession>A0ABD3V5E8</accession>
<dbReference type="AlphaFoldDB" id="A0ABD3V5E8"/>
<evidence type="ECO:0000313" key="6">
    <source>
        <dbReference type="EMBL" id="KAL3856680.1"/>
    </source>
</evidence>
<evidence type="ECO:0000256" key="1">
    <source>
        <dbReference type="ARBA" id="ARBA00004245"/>
    </source>
</evidence>
<comment type="caution">
    <text evidence="6">The sequence shown here is derived from an EMBL/GenBank/DDBJ whole genome shotgun (WGS) entry which is preliminary data.</text>
</comment>